<protein>
    <submittedName>
        <fullName evidence="2">Uncharacterized protein</fullName>
    </submittedName>
</protein>
<dbReference type="GO" id="GO:0062064">
    <property type="term" value="F:box C/D methylation guide snoRNP complex binding"/>
    <property type="evidence" value="ECO:0007669"/>
    <property type="project" value="TreeGrafter"/>
</dbReference>
<comment type="caution">
    <text evidence="2">The sequence shown here is derived from an EMBL/GenBank/DDBJ whole genome shotgun (WGS) entry which is preliminary data.</text>
</comment>
<dbReference type="Pfam" id="PF15370">
    <property type="entry name" value="NOPCHAP1"/>
    <property type="match status" value="1"/>
</dbReference>
<organism evidence="2 3">
    <name type="scientific">Morella rubra</name>
    <name type="common">Chinese bayberry</name>
    <dbReference type="NCBI Taxonomy" id="262757"/>
    <lineage>
        <taxon>Eukaryota</taxon>
        <taxon>Viridiplantae</taxon>
        <taxon>Streptophyta</taxon>
        <taxon>Embryophyta</taxon>
        <taxon>Tracheophyta</taxon>
        <taxon>Spermatophyta</taxon>
        <taxon>Magnoliopsida</taxon>
        <taxon>eudicotyledons</taxon>
        <taxon>Gunneridae</taxon>
        <taxon>Pentapetalae</taxon>
        <taxon>rosids</taxon>
        <taxon>fabids</taxon>
        <taxon>Fagales</taxon>
        <taxon>Myricaceae</taxon>
        <taxon>Morella</taxon>
    </lineage>
</organism>
<evidence type="ECO:0000313" key="2">
    <source>
        <dbReference type="EMBL" id="KAB1208613.1"/>
    </source>
</evidence>
<name>A0A6A1V788_9ROSI</name>
<dbReference type="PANTHER" id="PTHR28674">
    <property type="entry name" value="SIMILAR TO DNA SEGMENT, CHR 10, WAYNE STATE UNIVERSITY 102,-EXPRESSED"/>
    <property type="match status" value="1"/>
</dbReference>
<dbReference type="EMBL" id="RXIC02000025">
    <property type="protein sequence ID" value="KAB1208613.1"/>
    <property type="molecule type" value="Genomic_DNA"/>
</dbReference>
<reference evidence="2 3" key="1">
    <citation type="journal article" date="2019" name="Plant Biotechnol. J.">
        <title>The red bayberry genome and genetic basis of sex determination.</title>
        <authorList>
            <person name="Jia H.M."/>
            <person name="Jia H.J."/>
            <person name="Cai Q.L."/>
            <person name="Wang Y."/>
            <person name="Zhao H.B."/>
            <person name="Yang W.F."/>
            <person name="Wang G.Y."/>
            <person name="Li Y.H."/>
            <person name="Zhan D.L."/>
            <person name="Shen Y.T."/>
            <person name="Niu Q.F."/>
            <person name="Chang L."/>
            <person name="Qiu J."/>
            <person name="Zhao L."/>
            <person name="Xie H.B."/>
            <person name="Fu W.Y."/>
            <person name="Jin J."/>
            <person name="Li X.W."/>
            <person name="Jiao Y."/>
            <person name="Zhou C.C."/>
            <person name="Tu T."/>
            <person name="Chai C.Y."/>
            <person name="Gao J.L."/>
            <person name="Fan L.J."/>
            <person name="van de Weg E."/>
            <person name="Wang J.Y."/>
            <person name="Gao Z.S."/>
        </authorList>
    </citation>
    <scope>NUCLEOTIDE SEQUENCE [LARGE SCALE GENOMIC DNA]</scope>
    <source>
        <tissue evidence="2">Leaves</tissue>
    </source>
</reference>
<gene>
    <name evidence="2" type="ORF">CJ030_MR7G007737</name>
</gene>
<keyword evidence="3" id="KW-1185">Reference proteome</keyword>
<dbReference type="Proteomes" id="UP000516437">
    <property type="component" value="Chromosome 7"/>
</dbReference>
<feature type="compositionally biased region" description="Acidic residues" evidence="1">
    <location>
        <begin position="101"/>
        <end position="118"/>
    </location>
</feature>
<feature type="region of interest" description="Disordered" evidence="1">
    <location>
        <begin position="78"/>
        <end position="154"/>
    </location>
</feature>
<sequence length="154" mass="16253">MTKTVLAKFKISPYAVLGKVKDFLGVISEANKKLKLGEKDNSENYDIEVLSGNESAVIEMDLMLGVADLHTPEAVAAAESAMAGSRPVIPLAAGSSRTDSEETSDSDDVDDNVDDDGNETSSPEKFKTSNSGGDNGSSENDNQLKKGPKIVELS</sequence>
<dbReference type="AlphaFoldDB" id="A0A6A1V788"/>
<evidence type="ECO:0000313" key="3">
    <source>
        <dbReference type="Proteomes" id="UP000516437"/>
    </source>
</evidence>
<proteinExistence type="predicted"/>
<dbReference type="GO" id="GO:0000492">
    <property type="term" value="P:box C/D snoRNP assembly"/>
    <property type="evidence" value="ECO:0007669"/>
    <property type="project" value="InterPro"/>
</dbReference>
<accession>A0A6A1V788</accession>
<dbReference type="OrthoDB" id="1112980at2759"/>
<feature type="compositionally biased region" description="Low complexity" evidence="1">
    <location>
        <begin position="129"/>
        <end position="141"/>
    </location>
</feature>
<evidence type="ECO:0000256" key="1">
    <source>
        <dbReference type="SAM" id="MobiDB-lite"/>
    </source>
</evidence>
<dbReference type="InterPro" id="IPR027921">
    <property type="entry name" value="NOPCHAP1"/>
</dbReference>
<dbReference type="PANTHER" id="PTHR28674:SF1">
    <property type="entry name" value="NOP PROTEIN CHAPERONE 1"/>
    <property type="match status" value="1"/>
</dbReference>